<accession>A0A5J5CTR0</accession>
<keyword evidence="2" id="KW-1185">Reference proteome</keyword>
<name>A0A5J5CTR0_9PERO</name>
<evidence type="ECO:0000313" key="1">
    <source>
        <dbReference type="EMBL" id="KAA8582821.1"/>
    </source>
</evidence>
<sequence>MNHSNLTMWRNVDSGNLVHLLQLFLQSVRTAEEENPSEAHEDELSFVNVLLFWPLYLNSSVYCRCSKFLSCSFPNVKLEPVTIECHVKSA</sequence>
<organism evidence="1 2">
    <name type="scientific">Etheostoma spectabile</name>
    <name type="common">orangethroat darter</name>
    <dbReference type="NCBI Taxonomy" id="54343"/>
    <lineage>
        <taxon>Eukaryota</taxon>
        <taxon>Metazoa</taxon>
        <taxon>Chordata</taxon>
        <taxon>Craniata</taxon>
        <taxon>Vertebrata</taxon>
        <taxon>Euteleostomi</taxon>
        <taxon>Actinopterygii</taxon>
        <taxon>Neopterygii</taxon>
        <taxon>Teleostei</taxon>
        <taxon>Neoteleostei</taxon>
        <taxon>Acanthomorphata</taxon>
        <taxon>Eupercaria</taxon>
        <taxon>Perciformes</taxon>
        <taxon>Percoidei</taxon>
        <taxon>Percidae</taxon>
        <taxon>Etheostomatinae</taxon>
        <taxon>Etheostoma</taxon>
    </lineage>
</organism>
<dbReference type="Proteomes" id="UP000327493">
    <property type="component" value="Chromosome 19"/>
</dbReference>
<evidence type="ECO:0000313" key="2">
    <source>
        <dbReference type="Proteomes" id="UP000327493"/>
    </source>
</evidence>
<gene>
    <name evidence="1" type="ORF">FQN60_006492</name>
</gene>
<comment type="caution">
    <text evidence="1">The sequence shown here is derived from an EMBL/GenBank/DDBJ whole genome shotgun (WGS) entry which is preliminary data.</text>
</comment>
<dbReference type="EMBL" id="VOFY01000019">
    <property type="protein sequence ID" value="KAA8582821.1"/>
    <property type="molecule type" value="Genomic_DNA"/>
</dbReference>
<proteinExistence type="predicted"/>
<reference evidence="1 2" key="1">
    <citation type="submission" date="2019-08" db="EMBL/GenBank/DDBJ databases">
        <title>A chromosome-level genome assembly, high-density linkage maps, and genome scans reveal the genomic architecture of hybrid incompatibilities underlying speciation via character displacement in darters (Percidae: Etheostominae).</title>
        <authorList>
            <person name="Moran R.L."/>
            <person name="Catchen J.M."/>
            <person name="Fuller R.C."/>
        </authorList>
    </citation>
    <scope>NUCLEOTIDE SEQUENCE [LARGE SCALE GENOMIC DNA]</scope>
    <source>
        <strain evidence="1">EspeVRDwgs_2016</strain>
        <tissue evidence="1">Muscle</tissue>
    </source>
</reference>
<dbReference type="AlphaFoldDB" id="A0A5J5CTR0"/>
<protein>
    <submittedName>
        <fullName evidence="1">Uncharacterized protein</fullName>
    </submittedName>
</protein>